<dbReference type="GO" id="GO:0003746">
    <property type="term" value="F:translation elongation factor activity"/>
    <property type="evidence" value="ECO:0007669"/>
    <property type="project" value="UniProtKB-KW"/>
</dbReference>
<dbReference type="Pfam" id="PF00736">
    <property type="entry name" value="EF1_GNE"/>
    <property type="match status" value="1"/>
</dbReference>
<dbReference type="STRING" id="174720.A0A0N5CDG0"/>
<dbReference type="InterPro" id="IPR018940">
    <property type="entry name" value="EF-1_beta_acid_region_euk"/>
</dbReference>
<dbReference type="Pfam" id="PF10354">
    <property type="entry name" value="BMT5-like"/>
    <property type="match status" value="1"/>
</dbReference>
<dbReference type="GO" id="GO:0005853">
    <property type="term" value="C:eukaryotic translation elongation factor 1 complex"/>
    <property type="evidence" value="ECO:0007669"/>
    <property type="project" value="InterPro"/>
</dbReference>
<dbReference type="PANTHER" id="PTHR11595">
    <property type="entry name" value="EF-HAND AND COILED-COIL DOMAIN-CONTAINING FAMILY MEMBER"/>
    <property type="match status" value="1"/>
</dbReference>
<dbReference type="PROSITE" id="PS00825">
    <property type="entry name" value="EF1BD_2"/>
    <property type="match status" value="1"/>
</dbReference>
<proteinExistence type="inferred from homology"/>
<dbReference type="SUPFAM" id="SSF54984">
    <property type="entry name" value="eEF-1beta-like"/>
    <property type="match status" value="1"/>
</dbReference>
<dbReference type="Gene3D" id="3.30.70.60">
    <property type="match status" value="1"/>
</dbReference>
<dbReference type="CDD" id="cd00292">
    <property type="entry name" value="EF1B"/>
    <property type="match status" value="1"/>
</dbReference>
<evidence type="ECO:0000256" key="3">
    <source>
        <dbReference type="ARBA" id="ARBA00022917"/>
    </source>
</evidence>
<evidence type="ECO:0000256" key="4">
    <source>
        <dbReference type="RuleBase" id="RU003791"/>
    </source>
</evidence>
<feature type="coiled-coil region" evidence="5">
    <location>
        <begin position="400"/>
        <end position="427"/>
    </location>
</feature>
<dbReference type="InterPro" id="IPR049720">
    <property type="entry name" value="EF1B_bsu/dsu"/>
</dbReference>
<dbReference type="GO" id="GO:0070475">
    <property type="term" value="P:rRNA base methylation"/>
    <property type="evidence" value="ECO:0007669"/>
    <property type="project" value="InterPro"/>
</dbReference>
<evidence type="ECO:0000313" key="9">
    <source>
        <dbReference type="WBParaSite" id="SPAL_0001590500.1"/>
    </source>
</evidence>
<sequence length="556" mass="63319">MSVETLLSEVTPFFPLKDCKKKDKEEASILGKLKEAVIDAKRTITEVLHISHPEETIGSLIKSNEKLIEEVAALRSAVLALSNQNNAPNNKKFNSSGPFLIMGDGNLSFSVAFSRLYPNVLITTSVIESKNEFLMRYPSGGENVEYLNRLSPRVDLIFSLDATKIPKYMHGKYQNIIMNFPHHGGKSNLKKSKILLGNIFKSLRNVLKKHHDYFHLTLAKGQSGLNYDNVLNNEVWSEKIPQHKKDSWQAIYLAAENGFILSLATPFNSDDFSYDSSGYKNKDQMFHNDGESVMLTFEIANQANDLETFNLIESSDENYNLFHNFRPYFIHDISILYSTSDISYWETKLFLTIKSIVDRPLIKIIEVQNLRGSCPHTKRANRVYRMYWQGVKVPLTKVLCNKFQNKLRDKLSNVAALTEKKEEAAKDDEDFDLFDSDDEDEDEAKKKVTEERLKAYHAKKATKPGPIAKSSVILDIKPWDDTTDLAKMEENVKSIEKDGLVWGGCKQIPLAYGIKKLQIICVIEDLKVSVDDLIEQITTDFDEYVQSVDIAAFNKI</sequence>
<evidence type="ECO:0000256" key="5">
    <source>
        <dbReference type="SAM" id="Coils"/>
    </source>
</evidence>
<feature type="domain" description="Elongation factor 1 beta central acidic region eukaryote" evidence="7">
    <location>
        <begin position="433"/>
        <end position="460"/>
    </location>
</feature>
<accession>A0A0N5CDG0</accession>
<dbReference type="Proteomes" id="UP000046392">
    <property type="component" value="Unplaced"/>
</dbReference>
<dbReference type="AlphaFoldDB" id="A0A0N5CDG0"/>
<evidence type="ECO:0000259" key="6">
    <source>
        <dbReference type="SMART" id="SM00888"/>
    </source>
</evidence>
<dbReference type="GO" id="GO:0070042">
    <property type="term" value="F:rRNA (uridine-N3-)-methyltransferase activity"/>
    <property type="evidence" value="ECO:0007669"/>
    <property type="project" value="InterPro"/>
</dbReference>
<protein>
    <submittedName>
        <fullName evidence="9">Elongation factor 1-beta</fullName>
    </submittedName>
</protein>
<dbReference type="InterPro" id="IPR001326">
    <property type="entry name" value="Transl_elong_EF1B_B/D_CS"/>
</dbReference>
<dbReference type="InterPro" id="IPR036219">
    <property type="entry name" value="eEF-1beta-like_sf"/>
</dbReference>
<feature type="domain" description="Translation elongation factor EF1B beta/delta subunit guanine nucleotide exchange" evidence="6">
    <location>
        <begin position="469"/>
        <end position="556"/>
    </location>
</feature>
<reference evidence="9" key="1">
    <citation type="submission" date="2017-02" db="UniProtKB">
        <authorList>
            <consortium name="WormBaseParasite"/>
        </authorList>
    </citation>
    <scope>IDENTIFICATION</scope>
</reference>
<dbReference type="GO" id="GO:0005085">
    <property type="term" value="F:guanyl-nucleotide exchange factor activity"/>
    <property type="evidence" value="ECO:0007669"/>
    <property type="project" value="TreeGrafter"/>
</dbReference>
<evidence type="ECO:0000256" key="2">
    <source>
        <dbReference type="ARBA" id="ARBA00022768"/>
    </source>
</evidence>
<evidence type="ECO:0000313" key="8">
    <source>
        <dbReference type="Proteomes" id="UP000046392"/>
    </source>
</evidence>
<keyword evidence="2 4" id="KW-0251">Elongation factor</keyword>
<keyword evidence="8" id="KW-1185">Reference proteome</keyword>
<dbReference type="InterPro" id="IPR019446">
    <property type="entry name" value="BMT5-like"/>
</dbReference>
<keyword evidence="3 4" id="KW-0648">Protein biosynthesis</keyword>
<dbReference type="InterPro" id="IPR014038">
    <property type="entry name" value="EF1B_bsu/dsu_GNE"/>
</dbReference>
<dbReference type="InterPro" id="IPR014717">
    <property type="entry name" value="Transl_elong_EF1B/ribsomal_bS6"/>
</dbReference>
<dbReference type="WBParaSite" id="SPAL_0001590500.1">
    <property type="protein sequence ID" value="SPAL_0001590500.1"/>
    <property type="gene ID" value="SPAL_0001590500"/>
</dbReference>
<dbReference type="Pfam" id="PF10587">
    <property type="entry name" value="EF-1_beta_acid"/>
    <property type="match status" value="1"/>
</dbReference>
<keyword evidence="5" id="KW-0175">Coiled coil</keyword>
<evidence type="ECO:0000259" key="7">
    <source>
        <dbReference type="SMART" id="SM01182"/>
    </source>
</evidence>
<name>A0A0N5CDG0_STREA</name>
<comment type="similarity">
    <text evidence="1 4">Belongs to the EF-1-beta/EF-1-delta family.</text>
</comment>
<dbReference type="FunFam" id="3.30.70.60:FF:000001">
    <property type="entry name" value="Elongation factor 1-beta 1 like"/>
    <property type="match status" value="1"/>
</dbReference>
<dbReference type="SMART" id="SM01182">
    <property type="entry name" value="EF-1_beta_acid"/>
    <property type="match status" value="1"/>
</dbReference>
<evidence type="ECO:0000256" key="1">
    <source>
        <dbReference type="ARBA" id="ARBA00007411"/>
    </source>
</evidence>
<dbReference type="PANTHER" id="PTHR11595:SF21">
    <property type="entry name" value="ELONGATION FACTOR 1-BETA"/>
    <property type="match status" value="1"/>
</dbReference>
<dbReference type="SMART" id="SM00888">
    <property type="entry name" value="EF1_GNE"/>
    <property type="match status" value="1"/>
</dbReference>
<dbReference type="GO" id="GO:0005829">
    <property type="term" value="C:cytosol"/>
    <property type="evidence" value="ECO:0007669"/>
    <property type="project" value="TreeGrafter"/>
</dbReference>
<organism evidence="8 9">
    <name type="scientific">Strongyloides papillosus</name>
    <name type="common">Intestinal threadworm</name>
    <dbReference type="NCBI Taxonomy" id="174720"/>
    <lineage>
        <taxon>Eukaryota</taxon>
        <taxon>Metazoa</taxon>
        <taxon>Ecdysozoa</taxon>
        <taxon>Nematoda</taxon>
        <taxon>Chromadorea</taxon>
        <taxon>Rhabditida</taxon>
        <taxon>Tylenchina</taxon>
        <taxon>Panagrolaimomorpha</taxon>
        <taxon>Strongyloidoidea</taxon>
        <taxon>Strongyloididae</taxon>
        <taxon>Strongyloides</taxon>
    </lineage>
</organism>